<proteinExistence type="predicted"/>
<sequence>MFSFGVSESTPRPWAPSSNPLLQRECPGVQLASQPSLLGDIHHQQGPVDKRIIQRGRKDRWNGVTSGH</sequence>
<name>A0ABD0Y5G7_UMBPY</name>
<organism evidence="2 3">
    <name type="scientific">Umbra pygmaea</name>
    <name type="common">Eastern mudminnow</name>
    <dbReference type="NCBI Taxonomy" id="75934"/>
    <lineage>
        <taxon>Eukaryota</taxon>
        <taxon>Metazoa</taxon>
        <taxon>Chordata</taxon>
        <taxon>Craniata</taxon>
        <taxon>Vertebrata</taxon>
        <taxon>Euteleostomi</taxon>
        <taxon>Actinopterygii</taxon>
        <taxon>Neopterygii</taxon>
        <taxon>Teleostei</taxon>
        <taxon>Protacanthopterygii</taxon>
        <taxon>Esociformes</taxon>
        <taxon>Umbridae</taxon>
        <taxon>Umbra</taxon>
    </lineage>
</organism>
<reference evidence="2 3" key="1">
    <citation type="submission" date="2024-06" db="EMBL/GenBank/DDBJ databases">
        <authorList>
            <person name="Pan Q."/>
            <person name="Wen M."/>
            <person name="Jouanno E."/>
            <person name="Zahm M."/>
            <person name="Klopp C."/>
            <person name="Cabau C."/>
            <person name="Louis A."/>
            <person name="Berthelot C."/>
            <person name="Parey E."/>
            <person name="Roest Crollius H."/>
            <person name="Montfort J."/>
            <person name="Robinson-Rechavi M."/>
            <person name="Bouchez O."/>
            <person name="Lampietro C."/>
            <person name="Lopez Roques C."/>
            <person name="Donnadieu C."/>
            <person name="Postlethwait J."/>
            <person name="Bobe J."/>
            <person name="Verreycken H."/>
            <person name="Guiguen Y."/>
        </authorList>
    </citation>
    <scope>NUCLEOTIDE SEQUENCE [LARGE SCALE GENOMIC DNA]</scope>
    <source>
        <strain evidence="2">Up_M1</strain>
        <tissue evidence="2">Testis</tissue>
    </source>
</reference>
<dbReference type="EMBL" id="JAGEUA010000001">
    <property type="protein sequence ID" value="KAL1022251.1"/>
    <property type="molecule type" value="Genomic_DNA"/>
</dbReference>
<accession>A0ABD0Y5G7</accession>
<dbReference type="AlphaFoldDB" id="A0ABD0Y5G7"/>
<feature type="region of interest" description="Disordered" evidence="1">
    <location>
        <begin position="38"/>
        <end position="68"/>
    </location>
</feature>
<feature type="compositionally biased region" description="Basic and acidic residues" evidence="1">
    <location>
        <begin position="40"/>
        <end position="52"/>
    </location>
</feature>
<feature type="compositionally biased region" description="Polar residues" evidence="1">
    <location>
        <begin position="1"/>
        <end position="21"/>
    </location>
</feature>
<comment type="caution">
    <text evidence="2">The sequence shown here is derived from an EMBL/GenBank/DDBJ whole genome shotgun (WGS) entry which is preliminary data.</text>
</comment>
<protein>
    <submittedName>
        <fullName evidence="2">Uncharacterized protein</fullName>
    </submittedName>
</protein>
<keyword evidence="3" id="KW-1185">Reference proteome</keyword>
<dbReference type="Proteomes" id="UP001557470">
    <property type="component" value="Unassembled WGS sequence"/>
</dbReference>
<feature type="region of interest" description="Disordered" evidence="1">
    <location>
        <begin position="1"/>
        <end position="22"/>
    </location>
</feature>
<evidence type="ECO:0000256" key="1">
    <source>
        <dbReference type="SAM" id="MobiDB-lite"/>
    </source>
</evidence>
<evidence type="ECO:0000313" key="2">
    <source>
        <dbReference type="EMBL" id="KAL1022251.1"/>
    </source>
</evidence>
<evidence type="ECO:0000313" key="3">
    <source>
        <dbReference type="Proteomes" id="UP001557470"/>
    </source>
</evidence>
<gene>
    <name evidence="2" type="ORF">UPYG_G00024230</name>
</gene>